<dbReference type="EMBL" id="SDWJ01000001">
    <property type="protein sequence ID" value="MVZ96741.1"/>
    <property type="molecule type" value="Genomic_DNA"/>
</dbReference>
<evidence type="ECO:0000313" key="1">
    <source>
        <dbReference type="EMBL" id="MVZ96741.1"/>
    </source>
</evidence>
<dbReference type="CDD" id="cd10935">
    <property type="entry name" value="CE4_WalW"/>
    <property type="match status" value="1"/>
</dbReference>
<sequence>MKVAPVSETKSENEVQAQNRYVKMPFLNHHSAPLFDFADMSALGSPRFILTVDTEEEFDWNGPFSRQGYGTEHLKAVPKFQDLCDRFGIKPCYMVDYPIMEDAFGVDMLSGFVHAGRAEIGVQLHPWVNPPFDEMLSPANSYACNLPPDLERAKLTNLYNRIVGRTGIKPDSYRAGRYGAGAATADILVDLGISIDSSVRARFDYSEQGGPNYTHHPVHPYWIQKGALLELPLTTIFAGAMRSAGNVVYGEWFGSHAARSVLARSSMIERIALTPEGIPLEKAIEGIDLALQEGVSIINLSFHSPSLAAGCTPYVRTQEHLDDLYDWFIHVFQHLLENGVRPANMAEIRTASQLNCPT</sequence>
<name>A0A6I4LUP8_9SPHN</name>
<accession>A0A6I4LUP8</accession>
<comment type="caution">
    <text evidence="1">The sequence shown here is derived from an EMBL/GenBank/DDBJ whole genome shotgun (WGS) entry which is preliminary data.</text>
</comment>
<keyword evidence="2" id="KW-1185">Reference proteome</keyword>
<dbReference type="GO" id="GO:0005975">
    <property type="term" value="P:carbohydrate metabolic process"/>
    <property type="evidence" value="ECO:0007669"/>
    <property type="project" value="InterPro"/>
</dbReference>
<dbReference type="SUPFAM" id="SSF88713">
    <property type="entry name" value="Glycoside hydrolase/deacetylase"/>
    <property type="match status" value="1"/>
</dbReference>
<dbReference type="Proteomes" id="UP000471147">
    <property type="component" value="Unassembled WGS sequence"/>
</dbReference>
<dbReference type="AlphaFoldDB" id="A0A6I4LUP8"/>
<dbReference type="InterPro" id="IPR011330">
    <property type="entry name" value="Glyco_hydro/deAcase_b/a-brl"/>
</dbReference>
<dbReference type="Gene3D" id="3.20.20.370">
    <property type="entry name" value="Glycoside hydrolase/deacetylase"/>
    <property type="match status" value="1"/>
</dbReference>
<protein>
    <submittedName>
        <fullName evidence="1">WalW protein</fullName>
    </submittedName>
</protein>
<evidence type="ECO:0000313" key="2">
    <source>
        <dbReference type="Proteomes" id="UP000471147"/>
    </source>
</evidence>
<reference evidence="1 2" key="1">
    <citation type="submission" date="2019-01" db="EMBL/GenBank/DDBJ databases">
        <title>Sphingorhabdus lacus sp.nov., isolated from an oligotrophic freshwater lake.</title>
        <authorList>
            <person name="Park M."/>
        </authorList>
    </citation>
    <scope>NUCLEOTIDE SEQUENCE [LARGE SCALE GENOMIC DNA]</scope>
    <source>
        <strain evidence="1 2">IMCC26285</strain>
    </source>
</reference>
<gene>
    <name evidence="1" type="ORF">EUU23_03345</name>
</gene>
<proteinExistence type="predicted"/>
<organism evidence="1 2">
    <name type="scientific">Sphingorhabdus profundilacus</name>
    <dbReference type="NCBI Taxonomy" id="2509718"/>
    <lineage>
        <taxon>Bacteria</taxon>
        <taxon>Pseudomonadati</taxon>
        <taxon>Pseudomonadota</taxon>
        <taxon>Alphaproteobacteria</taxon>
        <taxon>Sphingomonadales</taxon>
        <taxon>Sphingomonadaceae</taxon>
        <taxon>Sphingorhabdus</taxon>
    </lineage>
</organism>